<accession>A0ABR0BHU0</accession>
<feature type="compositionally biased region" description="Basic and acidic residues" evidence="2">
    <location>
        <begin position="247"/>
        <end position="258"/>
    </location>
</feature>
<keyword evidence="5" id="KW-1185">Reference proteome</keyword>
<evidence type="ECO:0000259" key="3">
    <source>
        <dbReference type="PROSITE" id="PS50102"/>
    </source>
</evidence>
<proteinExistence type="predicted"/>
<feature type="region of interest" description="Disordered" evidence="2">
    <location>
        <begin position="247"/>
        <end position="279"/>
    </location>
</feature>
<protein>
    <recommendedName>
        <fullName evidence="3">RRM domain-containing protein</fullName>
    </recommendedName>
</protein>
<dbReference type="InterPro" id="IPR035979">
    <property type="entry name" value="RBD_domain_sf"/>
</dbReference>
<reference evidence="4 5" key="1">
    <citation type="journal article" date="2024" name="Microbiol. Resour. Announc.">
        <title>Genome annotations for the ascomycete fungi Trichoderma harzianum, Trichoderma aggressivum, and Purpureocillium lilacinum.</title>
        <authorList>
            <person name="Beijen E.P.W."/>
            <person name="Ohm R.A."/>
        </authorList>
    </citation>
    <scope>NUCLEOTIDE SEQUENCE [LARGE SCALE GENOMIC DNA]</scope>
    <source>
        <strain evidence="4 5">CBS 150709</strain>
    </source>
</reference>
<dbReference type="PROSITE" id="PS50102">
    <property type="entry name" value="RRM"/>
    <property type="match status" value="1"/>
</dbReference>
<dbReference type="Pfam" id="PF00076">
    <property type="entry name" value="RRM_1"/>
    <property type="match status" value="1"/>
</dbReference>
<dbReference type="InterPro" id="IPR000504">
    <property type="entry name" value="RRM_dom"/>
</dbReference>
<dbReference type="Proteomes" id="UP001287286">
    <property type="component" value="Unassembled WGS sequence"/>
</dbReference>
<dbReference type="Gene3D" id="3.30.70.330">
    <property type="match status" value="1"/>
</dbReference>
<dbReference type="EMBL" id="JAWRVI010000087">
    <property type="protein sequence ID" value="KAK4078067.1"/>
    <property type="molecule type" value="Genomic_DNA"/>
</dbReference>
<comment type="caution">
    <text evidence="4">The sequence shown here is derived from an EMBL/GenBank/DDBJ whole genome shotgun (WGS) entry which is preliminary data.</text>
</comment>
<evidence type="ECO:0000256" key="2">
    <source>
        <dbReference type="SAM" id="MobiDB-lite"/>
    </source>
</evidence>
<evidence type="ECO:0000313" key="4">
    <source>
        <dbReference type="EMBL" id="KAK4078067.1"/>
    </source>
</evidence>
<dbReference type="InterPro" id="IPR012677">
    <property type="entry name" value="Nucleotide-bd_a/b_plait_sf"/>
</dbReference>
<feature type="domain" description="RRM" evidence="3">
    <location>
        <begin position="155"/>
        <end position="233"/>
    </location>
</feature>
<evidence type="ECO:0000256" key="1">
    <source>
        <dbReference type="PROSITE-ProRule" id="PRU00176"/>
    </source>
</evidence>
<keyword evidence="1" id="KW-0694">RNA-binding</keyword>
<organism evidence="4 5">
    <name type="scientific">Purpureocillium lilacinum</name>
    <name type="common">Paecilomyces lilacinus</name>
    <dbReference type="NCBI Taxonomy" id="33203"/>
    <lineage>
        <taxon>Eukaryota</taxon>
        <taxon>Fungi</taxon>
        <taxon>Dikarya</taxon>
        <taxon>Ascomycota</taxon>
        <taxon>Pezizomycotina</taxon>
        <taxon>Sordariomycetes</taxon>
        <taxon>Hypocreomycetidae</taxon>
        <taxon>Hypocreales</taxon>
        <taxon>Ophiocordycipitaceae</taxon>
        <taxon>Purpureocillium</taxon>
    </lineage>
</organism>
<dbReference type="SUPFAM" id="SSF54928">
    <property type="entry name" value="RNA-binding domain, RBD"/>
    <property type="match status" value="1"/>
</dbReference>
<gene>
    <name evidence="4" type="ORF">Purlil1_12088</name>
</gene>
<name>A0ABR0BHU0_PURLI</name>
<evidence type="ECO:0000313" key="5">
    <source>
        <dbReference type="Proteomes" id="UP001287286"/>
    </source>
</evidence>
<dbReference type="SMART" id="SM00360">
    <property type="entry name" value="RRM"/>
    <property type="match status" value="1"/>
</dbReference>
<sequence length="352" mass="39393">MSQQHHDLARLVYSAPTNRSPNPPRQAHGPFPHARVTLPRQTQRHPDTPPCSSTLYAAGWTGGGCNARATDAMPVPGTMPGGYVLDHGQTWSYVAPAIDNVNRHDALPHNWNEHPESGLPNQTFAGGVNGGRRSPAQTFPGFRPTTSDSDQLIPTVIVIKNIPFDVRKETLAPIMLQMDLPRPYAFNYHFANGVFRGLAFANFQSAEDAGCDIDAMNGMDMHGRKLRVEYKKMLAEAERERIKWEKRERRGQLKEQHRAPTLHQQSSMQSRGVMREPAQQKGTVAGHLGNVDLNDPQVLGFYTELFMFKRDDSREILTFPSPIVPEHRNSIRIIAHQWVSSISQSAKLTLNS</sequence>
<feature type="region of interest" description="Disordered" evidence="2">
    <location>
        <begin position="14"/>
        <end position="33"/>
    </location>
</feature>